<dbReference type="Proteomes" id="UP000019491">
    <property type="component" value="Unassembled WGS sequence"/>
</dbReference>
<comment type="similarity">
    <text evidence="1">Belongs to the ABC transporter superfamily.</text>
</comment>
<dbReference type="OrthoDB" id="9776369at2"/>
<dbReference type="SUPFAM" id="SSF52540">
    <property type="entry name" value="P-loop containing nucleoside triphosphate hydrolases"/>
    <property type="match status" value="1"/>
</dbReference>
<dbReference type="SMART" id="SM00382">
    <property type="entry name" value="AAA"/>
    <property type="match status" value="1"/>
</dbReference>
<keyword evidence="5" id="KW-0029">Amino-acid transport</keyword>
<evidence type="ECO:0000259" key="6">
    <source>
        <dbReference type="PROSITE" id="PS50893"/>
    </source>
</evidence>
<accession>X0R9G7</accession>
<dbReference type="InterPro" id="IPR027417">
    <property type="entry name" value="P-loop_NTPase"/>
</dbReference>
<evidence type="ECO:0000256" key="1">
    <source>
        <dbReference type="ARBA" id="ARBA00005417"/>
    </source>
</evidence>
<dbReference type="GO" id="GO:0016887">
    <property type="term" value="F:ATP hydrolysis activity"/>
    <property type="evidence" value="ECO:0007669"/>
    <property type="project" value="InterPro"/>
</dbReference>
<dbReference type="Gene3D" id="3.40.50.300">
    <property type="entry name" value="P-loop containing nucleotide triphosphate hydrolases"/>
    <property type="match status" value="1"/>
</dbReference>
<evidence type="ECO:0000256" key="4">
    <source>
        <dbReference type="ARBA" id="ARBA00022840"/>
    </source>
</evidence>
<gene>
    <name evidence="7" type="ORF">RW1_043_00700</name>
</gene>
<dbReference type="GO" id="GO:0005524">
    <property type="term" value="F:ATP binding"/>
    <property type="evidence" value="ECO:0007669"/>
    <property type="project" value="UniProtKB-KW"/>
</dbReference>
<proteinExistence type="inferred from homology"/>
<dbReference type="CDD" id="cd03224">
    <property type="entry name" value="ABC_TM1139_LivF_branched"/>
    <property type="match status" value="1"/>
</dbReference>
<sequence>MTGHANDNPALLSTRGLHAGYGGLAVVRDLDLEVRPGRVVALLGPNGAGKTTILQTVGGLLPALGGSISVVGHPPDVRRPHLVARRGLAYVPDSRCLFRSLTTRQNLVLAARRSRSSLETVFSYMPELVELQDRQAGLLSGGQQQMLAVGRALLMQPKLLMIDELSMGLAPIVVERLLQIVRRAADDLGIGVLLVEQHVRLALGMADDAYVISHGVLTAHGSADEVASQVEAIEASYLGSATA</sequence>
<name>X0R9G7_RHOWR</name>
<dbReference type="PANTHER" id="PTHR43820">
    <property type="entry name" value="HIGH-AFFINITY BRANCHED-CHAIN AMINO ACID TRANSPORT ATP-BINDING PROTEIN LIVF"/>
    <property type="match status" value="1"/>
</dbReference>
<evidence type="ECO:0000313" key="7">
    <source>
        <dbReference type="EMBL" id="GAF47635.1"/>
    </source>
</evidence>
<dbReference type="EMBL" id="BAWF01000043">
    <property type="protein sequence ID" value="GAF47635.1"/>
    <property type="molecule type" value="Genomic_DNA"/>
</dbReference>
<feature type="domain" description="ABC transporter" evidence="6">
    <location>
        <begin position="12"/>
        <end position="239"/>
    </location>
</feature>
<evidence type="ECO:0000256" key="5">
    <source>
        <dbReference type="ARBA" id="ARBA00022970"/>
    </source>
</evidence>
<evidence type="ECO:0000256" key="2">
    <source>
        <dbReference type="ARBA" id="ARBA00022448"/>
    </source>
</evidence>
<dbReference type="PANTHER" id="PTHR43820:SF4">
    <property type="entry name" value="HIGH-AFFINITY BRANCHED-CHAIN AMINO ACID TRANSPORT ATP-BINDING PROTEIN LIVF"/>
    <property type="match status" value="1"/>
</dbReference>
<comment type="caution">
    <text evidence="7">The sequence shown here is derived from an EMBL/GenBank/DDBJ whole genome shotgun (WGS) entry which is preliminary data.</text>
</comment>
<reference evidence="7 8" key="1">
    <citation type="submission" date="2014-02" db="EMBL/GenBank/DDBJ databases">
        <title>Whole genome shotgun sequence of Rhodococcus wratislaviensis NBRC 100605.</title>
        <authorList>
            <person name="Hosoyama A."/>
            <person name="Tsuchikane K."/>
            <person name="Yoshida I."/>
            <person name="Ohji S."/>
            <person name="Ichikawa N."/>
            <person name="Yamazoe A."/>
            <person name="Fujita N."/>
        </authorList>
    </citation>
    <scope>NUCLEOTIDE SEQUENCE [LARGE SCALE GENOMIC DNA]</scope>
    <source>
        <strain evidence="7 8">NBRC 100605</strain>
    </source>
</reference>
<dbReference type="AlphaFoldDB" id="X0R9G7"/>
<dbReference type="InterPro" id="IPR052156">
    <property type="entry name" value="BCAA_Transport_ATP-bd_LivF"/>
</dbReference>
<keyword evidence="4 7" id="KW-0067">ATP-binding</keyword>
<organism evidence="7 8">
    <name type="scientific">Rhodococcus wratislaviensis NBRC 100605</name>
    <dbReference type="NCBI Taxonomy" id="1219028"/>
    <lineage>
        <taxon>Bacteria</taxon>
        <taxon>Bacillati</taxon>
        <taxon>Actinomycetota</taxon>
        <taxon>Actinomycetes</taxon>
        <taxon>Mycobacteriales</taxon>
        <taxon>Nocardiaceae</taxon>
        <taxon>Rhodococcus</taxon>
    </lineage>
</organism>
<evidence type="ECO:0000256" key="3">
    <source>
        <dbReference type="ARBA" id="ARBA00022741"/>
    </source>
</evidence>
<dbReference type="RefSeq" id="WP_081792539.1">
    <property type="nucleotide sequence ID" value="NZ_BAWF01000043.1"/>
</dbReference>
<protein>
    <submittedName>
        <fullName evidence="7">Putative ABC transporter ATP-binding protein</fullName>
    </submittedName>
</protein>
<dbReference type="InterPro" id="IPR017871">
    <property type="entry name" value="ABC_transporter-like_CS"/>
</dbReference>
<dbReference type="GO" id="GO:0015807">
    <property type="term" value="P:L-amino acid transport"/>
    <property type="evidence" value="ECO:0007669"/>
    <property type="project" value="TreeGrafter"/>
</dbReference>
<dbReference type="InterPro" id="IPR003593">
    <property type="entry name" value="AAA+_ATPase"/>
</dbReference>
<keyword evidence="8" id="KW-1185">Reference proteome</keyword>
<dbReference type="PROSITE" id="PS00211">
    <property type="entry name" value="ABC_TRANSPORTER_1"/>
    <property type="match status" value="1"/>
</dbReference>
<keyword evidence="3" id="KW-0547">Nucleotide-binding</keyword>
<dbReference type="Pfam" id="PF00005">
    <property type="entry name" value="ABC_tran"/>
    <property type="match status" value="1"/>
</dbReference>
<dbReference type="PROSITE" id="PS50893">
    <property type="entry name" value="ABC_TRANSPORTER_2"/>
    <property type="match status" value="1"/>
</dbReference>
<dbReference type="InterPro" id="IPR003439">
    <property type="entry name" value="ABC_transporter-like_ATP-bd"/>
</dbReference>
<dbReference type="GO" id="GO:0015658">
    <property type="term" value="F:branched-chain amino acid transmembrane transporter activity"/>
    <property type="evidence" value="ECO:0007669"/>
    <property type="project" value="TreeGrafter"/>
</dbReference>
<keyword evidence="2" id="KW-0813">Transport</keyword>
<evidence type="ECO:0000313" key="8">
    <source>
        <dbReference type="Proteomes" id="UP000019491"/>
    </source>
</evidence>